<organism evidence="1">
    <name type="scientific">Zea mays</name>
    <name type="common">Maize</name>
    <dbReference type="NCBI Taxonomy" id="4577"/>
    <lineage>
        <taxon>Eukaryota</taxon>
        <taxon>Viridiplantae</taxon>
        <taxon>Streptophyta</taxon>
        <taxon>Embryophyta</taxon>
        <taxon>Tracheophyta</taxon>
        <taxon>Spermatophyta</taxon>
        <taxon>Magnoliopsida</taxon>
        <taxon>Liliopsida</taxon>
        <taxon>Poales</taxon>
        <taxon>Poaceae</taxon>
        <taxon>PACMAD clade</taxon>
        <taxon>Panicoideae</taxon>
        <taxon>Andropogonodae</taxon>
        <taxon>Andropogoneae</taxon>
        <taxon>Tripsacinae</taxon>
        <taxon>Zea</taxon>
    </lineage>
</organism>
<name>C4J746_MAIZE</name>
<reference evidence="1" key="1">
    <citation type="journal article" date="2009" name="PLoS Genet.">
        <title>Sequencing, mapping, and analysis of 27,455 maize full-length cDNAs.</title>
        <authorList>
            <person name="Soderlund C."/>
            <person name="Descour A."/>
            <person name="Kudrna D."/>
            <person name="Bomhoff M."/>
            <person name="Boyd L."/>
            <person name="Currie J."/>
            <person name="Angelova A."/>
            <person name="Collura K."/>
            <person name="Wissotski M."/>
            <person name="Ashley E."/>
            <person name="Morrow D."/>
            <person name="Fernandes J."/>
            <person name="Walbot V."/>
            <person name="Yu Y."/>
        </authorList>
    </citation>
    <scope>NUCLEOTIDE SEQUENCE</scope>
    <source>
        <strain evidence="1">B73</strain>
    </source>
</reference>
<proteinExistence type="evidence at transcript level"/>
<evidence type="ECO:0000313" key="1">
    <source>
        <dbReference type="EMBL" id="ACR36996.1"/>
    </source>
</evidence>
<accession>C4J746</accession>
<dbReference type="AlphaFoldDB" id="C4J746"/>
<protein>
    <submittedName>
        <fullName evidence="1">Uncharacterized protein</fullName>
    </submittedName>
</protein>
<sequence>MQTGMVLHKGSLHRCVLLDGQFTIESEICRSVYMGEKVKYRHIHAGFCCCIFPCY</sequence>
<dbReference type="EMBL" id="BT086643">
    <property type="protein sequence ID" value="ACR36996.1"/>
    <property type="molecule type" value="mRNA"/>
</dbReference>